<feature type="coiled-coil region" evidence="1">
    <location>
        <begin position="151"/>
        <end position="178"/>
    </location>
</feature>
<gene>
    <name evidence="3" type="ORF">TAT_000275800</name>
    <name evidence="2" type="ORF">TAV_000275900</name>
</gene>
<name>A0A3B0MVI3_THEAN</name>
<evidence type="ECO:0000256" key="1">
    <source>
        <dbReference type="SAM" id="Coils"/>
    </source>
</evidence>
<proteinExistence type="predicted"/>
<sequence length="214" mass="25218">MAKRVKKVKGYGAYWSGDIKNKHIQRKNKQYVIDQKYLTQYKKISHQNILNSVDSYNTLCKSISFENNNQYNNDNVEIIKPIIETVYLEPSDQQNDEETIHNNGEIYQLDSNSTQNIITNINTTVANPVNTSKSLNLNNHGIYSKIIDKRKRLENKSLDEYNKHIEELKTKKKERRKKKELRYERHRLLGTKTKKGQPIMKNVIKHLMKSLSHT</sequence>
<organism evidence="3">
    <name type="scientific">Theileria annulata</name>
    <dbReference type="NCBI Taxonomy" id="5874"/>
    <lineage>
        <taxon>Eukaryota</taxon>
        <taxon>Sar</taxon>
        <taxon>Alveolata</taxon>
        <taxon>Apicomplexa</taxon>
        <taxon>Aconoidasida</taxon>
        <taxon>Piroplasmida</taxon>
        <taxon>Theileriidae</taxon>
        <taxon>Theileria</taxon>
    </lineage>
</organism>
<dbReference type="AlphaFoldDB" id="A0A3B0MVI3"/>
<keyword evidence="1" id="KW-0175">Coiled coil</keyword>
<protein>
    <submittedName>
        <fullName evidence="3">rRNA processing, putative</fullName>
    </submittedName>
</protein>
<evidence type="ECO:0000313" key="2">
    <source>
        <dbReference type="EMBL" id="SVP92960.1"/>
    </source>
</evidence>
<reference evidence="3" key="1">
    <citation type="submission" date="2018-07" db="EMBL/GenBank/DDBJ databases">
        <authorList>
            <person name="Quirk P.G."/>
            <person name="Krulwich T.A."/>
        </authorList>
    </citation>
    <scope>NUCLEOTIDE SEQUENCE</scope>
    <source>
        <strain evidence="3">Anand</strain>
    </source>
</reference>
<evidence type="ECO:0000313" key="3">
    <source>
        <dbReference type="EMBL" id="SVP93764.1"/>
    </source>
</evidence>
<dbReference type="EMBL" id="UIVT01000003">
    <property type="protein sequence ID" value="SVP93764.1"/>
    <property type="molecule type" value="Genomic_DNA"/>
</dbReference>
<accession>A0A3B0MVI3</accession>
<dbReference type="VEuPathDB" id="PiroplasmaDB:TA18680"/>
<dbReference type="EMBL" id="UIVS01000003">
    <property type="protein sequence ID" value="SVP92960.1"/>
    <property type="molecule type" value="Genomic_DNA"/>
</dbReference>